<dbReference type="KEGG" id="pru:PRU_1299"/>
<organism evidence="2 3">
    <name type="scientific">Xylanibacter ruminicola (strain ATCC 19189 / DSM 19721 / CIP 105475 / JCM 8958 / 23)</name>
    <name type="common">Prevotella ruminicola</name>
    <dbReference type="NCBI Taxonomy" id="264731"/>
    <lineage>
        <taxon>Bacteria</taxon>
        <taxon>Pseudomonadati</taxon>
        <taxon>Bacteroidota</taxon>
        <taxon>Bacteroidia</taxon>
        <taxon>Bacteroidales</taxon>
        <taxon>Prevotellaceae</taxon>
        <taxon>Xylanibacter</taxon>
    </lineage>
</organism>
<feature type="transmembrane region" description="Helical" evidence="1">
    <location>
        <begin position="34"/>
        <end position="52"/>
    </location>
</feature>
<sequence>MFRWYTLVPLFLAATARGASFLIGDSGISSPRTDISGIFLFYDLTIYYFIILRCKVTKIFLNRAFFRFICLLLQQNCELTMNFEELLETRDVRKTTKVRLPYGYFYKRLIDGKYSNFVEFHDEVADHVAFSNCVRTEAADMDKVKDKHQLHFVPNEGDGGVYAIAVEVGNFVTFEQLLNENPAVVAREDFANNTLRDLVELTHQLNEQGVYHVCFAPCNVLARKNDATIRLLCHGSFYAKLDQEILYDGLEDYVAPEVLAGGEIDARADVYSMAKFVVWLYHSAGLPFEWRQIITKATAEDPDRRYQSVHDFYHALISRKQMRRTALVGFAAVAIALAIVGSYFYMLPQPEDVEYVKAVEEPIPDDMLDEENLLYGLGADADSATIANIVARQMRMKDSLTIDEKEMKEYQAKAEQIFRKQFTKEADRILSKVYNNKQMNLSEKDFMARSRSMTQELAKAEQDLAKQSSLGNERSQRIASEIIDQLTTKKMEALDKDYMGIKKNKTEKK</sequence>
<gene>
    <name evidence="2" type="ordered locus">PRU_1299</name>
</gene>
<keyword evidence="1" id="KW-1133">Transmembrane helix</keyword>
<accession>D5ESK9</accession>
<dbReference type="STRING" id="264731.PRU_1299"/>
<dbReference type="InterPro" id="IPR011009">
    <property type="entry name" value="Kinase-like_dom_sf"/>
</dbReference>
<keyword evidence="1" id="KW-0812">Transmembrane</keyword>
<keyword evidence="3" id="KW-1185">Reference proteome</keyword>
<reference evidence="2 3" key="1">
    <citation type="journal article" date="2010" name="Microb. Ecol.">
        <title>Comparative genome analysis of Prevotella ruminicola and Prevotella bryantii: insights into their environmental niche.</title>
        <authorList>
            <consortium name="North American Consortium for Rumen Bacteria"/>
            <person name="Purushe J."/>
            <person name="Fouts D.E."/>
            <person name="Morrison M."/>
            <person name="White B.A."/>
            <person name="Mackie R.I."/>
            <person name="Coutinho P.M."/>
            <person name="Henrissat B."/>
            <person name="Nelson K.E."/>
        </authorList>
    </citation>
    <scope>NUCLEOTIDE SEQUENCE [LARGE SCALE GENOMIC DNA]</scope>
    <source>
        <strain evidence="3">ATCC 19189 / JCM 8958 / 23</strain>
    </source>
</reference>
<dbReference type="EMBL" id="CP002006">
    <property type="protein sequence ID" value="ADE82200.1"/>
    <property type="molecule type" value="Genomic_DNA"/>
</dbReference>
<evidence type="ECO:0000313" key="3">
    <source>
        <dbReference type="Proteomes" id="UP000000927"/>
    </source>
</evidence>
<dbReference type="SUPFAM" id="SSF56112">
    <property type="entry name" value="Protein kinase-like (PK-like)"/>
    <property type="match status" value="1"/>
</dbReference>
<protein>
    <submittedName>
        <fullName evidence="2">Conserved domain protein</fullName>
    </submittedName>
</protein>
<dbReference type="AlphaFoldDB" id="D5ESK9"/>
<evidence type="ECO:0000313" key="2">
    <source>
        <dbReference type="EMBL" id="ADE82200.1"/>
    </source>
</evidence>
<dbReference type="HOGENOM" id="CLU_535124_0_0_10"/>
<proteinExistence type="predicted"/>
<feature type="transmembrane region" description="Helical" evidence="1">
    <location>
        <begin position="326"/>
        <end position="346"/>
    </location>
</feature>
<keyword evidence="1" id="KW-0472">Membrane</keyword>
<evidence type="ECO:0000256" key="1">
    <source>
        <dbReference type="SAM" id="Phobius"/>
    </source>
</evidence>
<name>D5ESK9_XYLR2</name>
<dbReference type="eggNOG" id="COG0515">
    <property type="taxonomic scope" value="Bacteria"/>
</dbReference>
<dbReference type="Proteomes" id="UP000000927">
    <property type="component" value="Chromosome"/>
</dbReference>
<dbReference type="Gene3D" id="1.10.510.10">
    <property type="entry name" value="Transferase(Phosphotransferase) domain 1"/>
    <property type="match status" value="1"/>
</dbReference>